<name>J4KRX9_9GAMM</name>
<dbReference type="InterPro" id="IPR010653">
    <property type="entry name" value="NlpB/DapX"/>
</dbReference>
<dbReference type="HOGENOM" id="CLU_060317_0_0_6"/>
<reference evidence="1 2" key="1">
    <citation type="journal article" date="2012" name="ISME J.">
        <title>Genomic insights to SAR86, an abundant and uncultivated marine bacterial lineage.</title>
        <authorList>
            <person name="Dupont C.L."/>
            <person name="Rusch D.B."/>
            <person name="Yooseph S."/>
            <person name="Lombardo M.J."/>
            <person name="Richter R.A."/>
            <person name="Valas R."/>
            <person name="Novotny M."/>
            <person name="Yee-Greenbaum J."/>
            <person name="Selengut J.D."/>
            <person name="Haft D.H."/>
            <person name="Halpern A.L."/>
            <person name="Lasken R.S."/>
            <person name="Nealson K."/>
            <person name="Friedman R."/>
            <person name="Venter J.C."/>
        </authorList>
    </citation>
    <scope>NUCLEOTIDE SEQUENCE [LARGE SCALE GENOMIC DNA]</scope>
</reference>
<dbReference type="EMBL" id="JH611156">
    <property type="protein sequence ID" value="EJP71734.1"/>
    <property type="molecule type" value="Genomic_DNA"/>
</dbReference>
<proteinExistence type="predicted"/>
<dbReference type="InterPro" id="IPR042268">
    <property type="entry name" value="BamC_C"/>
</dbReference>
<dbReference type="Proteomes" id="UP000010305">
    <property type="component" value="Unassembled WGS sequence"/>
</dbReference>
<evidence type="ECO:0000313" key="2">
    <source>
        <dbReference type="Proteomes" id="UP000010305"/>
    </source>
</evidence>
<dbReference type="STRING" id="1123866.NT01SARS_0211"/>
<dbReference type="PROSITE" id="PS51257">
    <property type="entry name" value="PROKAR_LIPOPROTEIN"/>
    <property type="match status" value="1"/>
</dbReference>
<organism evidence="1 2">
    <name type="scientific">SAR86 cluster bacterium SAR86A</name>
    <dbReference type="NCBI Taxonomy" id="1123866"/>
    <lineage>
        <taxon>Bacteria</taxon>
        <taxon>Pseudomonadati</taxon>
        <taxon>Pseudomonadota</taxon>
        <taxon>Gammaproteobacteria</taxon>
        <taxon>SAR86 cluster</taxon>
    </lineage>
</organism>
<accession>J4KRX9</accession>
<sequence length="328" mass="37160">MIKYFLILVTMILISSCSLFGGSEGYFPDKKYDFLDEEIEEDISLPGSLSNPDTENHYPVSDLEIIDDQLEVPKPRQIFASSGNSSVQLRRLGELMWIYIETLPSTSWPISKNYWDTSIYEVTKADPNTGEIDIDYDQNTKLQMRVEHGIKEASTEIFLYQINKSDGTIISNPDFLQNQMSQIVEYFAESISNFSGTSLAAQNLNEMKKANIFTEDGKTVIALDLNFDRAWSSVSKALVDANIVTNDRDRTNGIFFVSYAQEEEGGFFGLFGRRNEQVNPEEIVIGEESDFEIIITEENDKTFVRAVSKDGNIEESEQLLSKINESLS</sequence>
<dbReference type="AlphaFoldDB" id="J4KRX9"/>
<keyword evidence="1" id="KW-0449">Lipoprotein</keyword>
<evidence type="ECO:0000313" key="1">
    <source>
        <dbReference type="EMBL" id="EJP71734.1"/>
    </source>
</evidence>
<gene>
    <name evidence="1" type="ORF">NT01SARS_0211</name>
</gene>
<dbReference type="Gene3D" id="3.30.310.170">
    <property type="entry name" value="Outer membrane protein assembly factor BamC"/>
    <property type="match status" value="1"/>
</dbReference>
<dbReference type="Pfam" id="PF06804">
    <property type="entry name" value="Lipoprotein_18"/>
    <property type="match status" value="1"/>
</dbReference>
<protein>
    <submittedName>
        <fullName evidence="1">Putative lipoprotein</fullName>
    </submittedName>
</protein>